<evidence type="ECO:0000313" key="2">
    <source>
        <dbReference type="EMBL" id="KAK3366769.1"/>
    </source>
</evidence>
<accession>A0AAE0JYN2</accession>
<comment type="caution">
    <text evidence="2">The sequence shown here is derived from an EMBL/GenBank/DDBJ whole genome shotgun (WGS) entry which is preliminary data.</text>
</comment>
<proteinExistence type="predicted"/>
<dbReference type="Proteomes" id="UP001287356">
    <property type="component" value="Unassembled WGS sequence"/>
</dbReference>
<name>A0AAE0JYN2_9PEZI</name>
<reference evidence="2" key="1">
    <citation type="journal article" date="2023" name="Mol. Phylogenet. Evol.">
        <title>Genome-scale phylogeny and comparative genomics of the fungal order Sordariales.</title>
        <authorList>
            <person name="Hensen N."/>
            <person name="Bonometti L."/>
            <person name="Westerberg I."/>
            <person name="Brannstrom I.O."/>
            <person name="Guillou S."/>
            <person name="Cros-Aarteil S."/>
            <person name="Calhoun S."/>
            <person name="Haridas S."/>
            <person name="Kuo A."/>
            <person name="Mondo S."/>
            <person name="Pangilinan J."/>
            <person name="Riley R."/>
            <person name="LaButti K."/>
            <person name="Andreopoulos B."/>
            <person name="Lipzen A."/>
            <person name="Chen C."/>
            <person name="Yan M."/>
            <person name="Daum C."/>
            <person name="Ng V."/>
            <person name="Clum A."/>
            <person name="Steindorff A."/>
            <person name="Ohm R.A."/>
            <person name="Martin F."/>
            <person name="Silar P."/>
            <person name="Natvig D.O."/>
            <person name="Lalanne C."/>
            <person name="Gautier V."/>
            <person name="Ament-Velasquez S.L."/>
            <person name="Kruys A."/>
            <person name="Hutchinson M.I."/>
            <person name="Powell A.J."/>
            <person name="Barry K."/>
            <person name="Miller A.N."/>
            <person name="Grigoriev I.V."/>
            <person name="Debuchy R."/>
            <person name="Gladieux P."/>
            <person name="Hiltunen Thoren M."/>
            <person name="Johannesson H."/>
        </authorList>
    </citation>
    <scope>NUCLEOTIDE SEQUENCE</scope>
    <source>
        <strain evidence="2">CBS 958.72</strain>
    </source>
</reference>
<sequence length="236" mass="26490">MCPGWFVGSTDISTTPLPGHLEFLLLQEMRGGIVLCEPESLLSFKLSALESTLGGKDEATSVQDHFRSILETQYLFDKDSRDVIDESDVVFSTKSELTYTMGQKQTADFSPWRRRLIESILGLAAETIPKLSQQYPDKFEADSKRIRVLDRSASRMLAEQLAQRILDGELPEFSHVTGQEAHIREAMLQYVLEAEPAADAIATVEESFRRAHGNQILLLLRGLIGRGVLSHSLRKR</sequence>
<reference evidence="2" key="2">
    <citation type="submission" date="2023-06" db="EMBL/GenBank/DDBJ databases">
        <authorList>
            <consortium name="Lawrence Berkeley National Laboratory"/>
            <person name="Haridas S."/>
            <person name="Hensen N."/>
            <person name="Bonometti L."/>
            <person name="Westerberg I."/>
            <person name="Brannstrom I.O."/>
            <person name="Guillou S."/>
            <person name="Cros-Aarteil S."/>
            <person name="Calhoun S."/>
            <person name="Kuo A."/>
            <person name="Mondo S."/>
            <person name="Pangilinan J."/>
            <person name="Riley R."/>
            <person name="Labutti K."/>
            <person name="Andreopoulos B."/>
            <person name="Lipzen A."/>
            <person name="Chen C."/>
            <person name="Yanf M."/>
            <person name="Daum C."/>
            <person name="Ng V."/>
            <person name="Clum A."/>
            <person name="Steindorff A."/>
            <person name="Ohm R."/>
            <person name="Martin F."/>
            <person name="Silar P."/>
            <person name="Natvig D."/>
            <person name="Lalanne C."/>
            <person name="Gautier V."/>
            <person name="Ament-Velasquez S.L."/>
            <person name="Kruys A."/>
            <person name="Hutchinson M.I."/>
            <person name="Powell A.J."/>
            <person name="Barry K."/>
            <person name="Miller A.N."/>
            <person name="Grigoriev I.V."/>
            <person name="Debuchy R."/>
            <person name="Gladieux P."/>
            <person name="Thoren M.H."/>
            <person name="Johannesson H."/>
        </authorList>
    </citation>
    <scope>NUCLEOTIDE SEQUENCE</scope>
    <source>
        <strain evidence="2">CBS 958.72</strain>
    </source>
</reference>
<organism evidence="2 3">
    <name type="scientific">Lasiosphaeria ovina</name>
    <dbReference type="NCBI Taxonomy" id="92902"/>
    <lineage>
        <taxon>Eukaryota</taxon>
        <taxon>Fungi</taxon>
        <taxon>Dikarya</taxon>
        <taxon>Ascomycota</taxon>
        <taxon>Pezizomycotina</taxon>
        <taxon>Sordariomycetes</taxon>
        <taxon>Sordariomycetidae</taxon>
        <taxon>Sordariales</taxon>
        <taxon>Lasiosphaeriaceae</taxon>
        <taxon>Lasiosphaeria</taxon>
    </lineage>
</organism>
<gene>
    <name evidence="2" type="ORF">B0T24DRAFT_368025</name>
</gene>
<dbReference type="AlphaFoldDB" id="A0AAE0JYN2"/>
<evidence type="ECO:0000259" key="1">
    <source>
        <dbReference type="Pfam" id="PF12340"/>
    </source>
</evidence>
<protein>
    <recommendedName>
        <fullName evidence="1">DUF3638 domain-containing protein</fullName>
    </recommendedName>
</protein>
<evidence type="ECO:0000313" key="3">
    <source>
        <dbReference type="Proteomes" id="UP001287356"/>
    </source>
</evidence>
<keyword evidence="3" id="KW-1185">Reference proteome</keyword>
<dbReference type="Pfam" id="PF12340">
    <property type="entry name" value="DUF3638"/>
    <property type="match status" value="1"/>
</dbReference>
<dbReference type="EMBL" id="JAULSN010000007">
    <property type="protein sequence ID" value="KAK3366769.1"/>
    <property type="molecule type" value="Genomic_DNA"/>
</dbReference>
<feature type="domain" description="DUF3638" evidence="1">
    <location>
        <begin position="29"/>
        <end position="131"/>
    </location>
</feature>
<dbReference type="InterPro" id="IPR022099">
    <property type="entry name" value="DUF3638"/>
</dbReference>